<keyword evidence="4 7" id="KW-0067">ATP-binding</keyword>
<dbReference type="PANTHER" id="PTHR11659:SF0">
    <property type="entry name" value="GLUTAMYL-TRNA(GLN) AMIDOTRANSFERASE SUBUNIT B, MITOCHONDRIAL"/>
    <property type="match status" value="1"/>
</dbReference>
<evidence type="ECO:0000256" key="4">
    <source>
        <dbReference type="ARBA" id="ARBA00022840"/>
    </source>
</evidence>
<comment type="similarity">
    <text evidence="1 7">Belongs to the GatB/GatE family. GatB subfamily.</text>
</comment>
<name>A0A8A1LJS8_AJEC8</name>
<gene>
    <name evidence="10" type="primary">PET112</name>
    <name evidence="10" type="ORF">I7I53_08432</name>
</gene>
<dbReference type="GO" id="GO:0030956">
    <property type="term" value="C:glutamyl-tRNA(Gln) amidotransferase complex"/>
    <property type="evidence" value="ECO:0007669"/>
    <property type="project" value="UniProtKB-UniRule"/>
</dbReference>
<dbReference type="GO" id="GO:0050567">
    <property type="term" value="F:glutaminyl-tRNA synthase (glutamine-hydrolyzing) activity"/>
    <property type="evidence" value="ECO:0007669"/>
    <property type="project" value="UniProtKB-UniRule"/>
</dbReference>
<dbReference type="Pfam" id="PF02637">
    <property type="entry name" value="GatB_Yqey"/>
    <property type="match status" value="1"/>
</dbReference>
<evidence type="ECO:0000256" key="2">
    <source>
        <dbReference type="ARBA" id="ARBA00022598"/>
    </source>
</evidence>
<reference evidence="10" key="1">
    <citation type="submission" date="2021-01" db="EMBL/GenBank/DDBJ databases">
        <title>Chromosome-level genome assembly of a human fungal pathogen reveals clustering of transcriptionally co-regulated genes.</title>
        <authorList>
            <person name="Voorhies M."/>
            <person name="Cohen S."/>
            <person name="Shea T.P."/>
            <person name="Petrus S."/>
            <person name="Munoz J.F."/>
            <person name="Poplawski S."/>
            <person name="Goldman W.E."/>
            <person name="Michael T."/>
            <person name="Cuomo C.A."/>
            <person name="Sil A."/>
            <person name="Beyhan S."/>
        </authorList>
    </citation>
    <scope>NUCLEOTIDE SEQUENCE</scope>
    <source>
        <strain evidence="10">H88</strain>
    </source>
</reference>
<evidence type="ECO:0000256" key="6">
    <source>
        <dbReference type="ARBA" id="ARBA00047913"/>
    </source>
</evidence>
<dbReference type="InterPro" id="IPR017958">
    <property type="entry name" value="Gln-tRNA_amidoTrfase_suB_CS"/>
</dbReference>
<dbReference type="SUPFAM" id="SSF89095">
    <property type="entry name" value="GatB/YqeY motif"/>
    <property type="match status" value="1"/>
</dbReference>
<dbReference type="AlphaFoldDB" id="A0A8A1LJS8"/>
<dbReference type="GO" id="GO:0005524">
    <property type="term" value="F:ATP binding"/>
    <property type="evidence" value="ECO:0007669"/>
    <property type="project" value="UniProtKB-KW"/>
</dbReference>
<dbReference type="InterPro" id="IPR017959">
    <property type="entry name" value="Asn/Gln-tRNA_amidoTrfase_suB/E"/>
</dbReference>
<accession>A0A8A1LJS8</accession>
<dbReference type="GO" id="GO:0070681">
    <property type="term" value="P:glutaminyl-tRNAGln biosynthesis via transamidation"/>
    <property type="evidence" value="ECO:0007669"/>
    <property type="project" value="UniProtKB-UniRule"/>
</dbReference>
<dbReference type="SUPFAM" id="SSF55931">
    <property type="entry name" value="Glutamine synthetase/guanido kinase"/>
    <property type="match status" value="1"/>
</dbReference>
<dbReference type="NCBIfam" id="NF004012">
    <property type="entry name" value="PRK05477.1-2"/>
    <property type="match status" value="1"/>
</dbReference>
<keyword evidence="3 7" id="KW-0547">Nucleotide-binding</keyword>
<sequence>MLEVPEAFETPAFQASICRFVHLLTSRARCSSTITTRCNLRAALTARLMHMIRQFVSHRGIPCYRLAVRRVELTEPFHHPSPWPLGRKNWSTSVRCPHDSWGDVQRSSSEYVPLRKQLKDEAKSKRAAMRKGGAPPPEHEDWELTVGIEIHAQLDTDAKLFSSASAALDDVPNSNIALFDIALPGSQPLFQPSTLIPAIRAAIALNCDVQRVSRFDRKHYFYQDQPAGYQITQYYEPYAKNGSIWLGAHDGIAKEDGEGVQIGIKQIQMEQDTAKSQELPSSTYLLDFNRVSRPLIEIITLPQIHSATTAAACVRKIQAILQSVGAVTTGMEMGGLRADVNVSVRKRSEAAGDHQYDGVAGLGQRTEIKNLSSFKAVEYAIIAERDRQIAVLKAGGTIQGETRGWTLGSTETRKLRGKEGEVDYRYMPDPDLGPVIIGDDVISDLRRNIPGLPDELLQMLVQDPKYGLSTVDAKTLIELDDGQRLEYYQDAVEILTTLQPDLSADFSAGKVVGNWVLHELGGLLTKSSAHWDSQRVPAQSLAEIINLLSRKNITSSSAKSLLAMAFDGDKRSISQIVEDKNLLFQSLSRHEYLALAEEVMRQNPKMVSEIREKAQLGKMGWLVGQIKRIGDPNRVEAQKAEEILRELILK</sequence>
<feature type="domain" description="Asn/Gln amidotransferase" evidence="9">
    <location>
        <begin position="486"/>
        <end position="648"/>
    </location>
</feature>
<comment type="subcellular location">
    <subcellularLocation>
        <location evidence="7">Mitochondrion</location>
    </subcellularLocation>
</comment>
<dbReference type="PROSITE" id="PS01234">
    <property type="entry name" value="GATB"/>
    <property type="match status" value="1"/>
</dbReference>
<dbReference type="InterPro" id="IPR014746">
    <property type="entry name" value="Gln_synth/guanido_kin_cat_dom"/>
</dbReference>
<dbReference type="Proteomes" id="UP000663419">
    <property type="component" value="Chromosome 2"/>
</dbReference>
<dbReference type="NCBIfam" id="TIGR00133">
    <property type="entry name" value="gatB"/>
    <property type="match status" value="1"/>
</dbReference>
<dbReference type="Pfam" id="PF02934">
    <property type="entry name" value="GatB_N"/>
    <property type="match status" value="1"/>
</dbReference>
<organism evidence="10 11">
    <name type="scientific">Ajellomyces capsulatus (strain H88)</name>
    <name type="common">Darling's disease fungus</name>
    <name type="synonym">Histoplasma capsulatum</name>
    <dbReference type="NCBI Taxonomy" id="544711"/>
    <lineage>
        <taxon>Eukaryota</taxon>
        <taxon>Fungi</taxon>
        <taxon>Dikarya</taxon>
        <taxon>Ascomycota</taxon>
        <taxon>Pezizomycotina</taxon>
        <taxon>Eurotiomycetes</taxon>
        <taxon>Eurotiomycetidae</taxon>
        <taxon>Onygenales</taxon>
        <taxon>Ajellomycetaceae</taxon>
        <taxon>Histoplasma</taxon>
    </lineage>
</organism>
<keyword evidence="7" id="KW-0496">Mitochondrion</keyword>
<feature type="region of interest" description="Disordered" evidence="8">
    <location>
        <begin position="121"/>
        <end position="140"/>
    </location>
</feature>
<comment type="catalytic activity">
    <reaction evidence="6 7">
        <text>L-glutamyl-tRNA(Gln) + L-glutamine + ATP + H2O = L-glutaminyl-tRNA(Gln) + L-glutamate + ADP + phosphate + H(+)</text>
        <dbReference type="Rhea" id="RHEA:17521"/>
        <dbReference type="Rhea" id="RHEA-COMP:9681"/>
        <dbReference type="Rhea" id="RHEA-COMP:9684"/>
        <dbReference type="ChEBI" id="CHEBI:15377"/>
        <dbReference type="ChEBI" id="CHEBI:15378"/>
        <dbReference type="ChEBI" id="CHEBI:29985"/>
        <dbReference type="ChEBI" id="CHEBI:30616"/>
        <dbReference type="ChEBI" id="CHEBI:43474"/>
        <dbReference type="ChEBI" id="CHEBI:58359"/>
        <dbReference type="ChEBI" id="CHEBI:78520"/>
        <dbReference type="ChEBI" id="CHEBI:78521"/>
        <dbReference type="ChEBI" id="CHEBI:456216"/>
    </reaction>
</comment>
<dbReference type="GO" id="GO:0032543">
    <property type="term" value="P:mitochondrial translation"/>
    <property type="evidence" value="ECO:0007669"/>
    <property type="project" value="UniProtKB-UniRule"/>
</dbReference>
<comment type="function">
    <text evidence="7">Allows the formation of correctly charged Gln-tRNA(Gln) through the transamidation of misacylated Glu-tRNA(Gln) in the mitochondria. The reaction takes place in the presence of glutamine and ATP through an activated gamma-phospho-Glu-tRNA(Gln).</text>
</comment>
<dbReference type="InterPro" id="IPR003789">
    <property type="entry name" value="Asn/Gln_tRNA_amidoTrase-B-like"/>
</dbReference>
<comment type="subunit">
    <text evidence="7">Subunit of the heterotrimeric GatCAB amidotransferase (AdT) complex, composed of A, B and C subunits.</text>
</comment>
<evidence type="ECO:0000313" key="10">
    <source>
        <dbReference type="EMBL" id="QSS52704.1"/>
    </source>
</evidence>
<evidence type="ECO:0000256" key="3">
    <source>
        <dbReference type="ARBA" id="ARBA00022741"/>
    </source>
</evidence>
<evidence type="ECO:0000256" key="1">
    <source>
        <dbReference type="ARBA" id="ARBA00005306"/>
    </source>
</evidence>
<evidence type="ECO:0000256" key="5">
    <source>
        <dbReference type="ARBA" id="ARBA00022917"/>
    </source>
</evidence>
<dbReference type="PANTHER" id="PTHR11659">
    <property type="entry name" value="GLUTAMYL-TRNA GLN AMIDOTRANSFERASE SUBUNIT B MITOCHONDRIAL AND PROKARYOTIC PET112-RELATED"/>
    <property type="match status" value="1"/>
</dbReference>
<evidence type="ECO:0000313" key="11">
    <source>
        <dbReference type="Proteomes" id="UP000663419"/>
    </source>
</evidence>
<proteinExistence type="inferred from homology"/>
<dbReference type="InterPro" id="IPR018027">
    <property type="entry name" value="Asn/Gln_amidotransferase"/>
</dbReference>
<evidence type="ECO:0000256" key="8">
    <source>
        <dbReference type="SAM" id="MobiDB-lite"/>
    </source>
</evidence>
<dbReference type="InterPro" id="IPR006075">
    <property type="entry name" value="Asn/Gln-tRNA_Trfase_suB/E_cat"/>
</dbReference>
<dbReference type="VEuPathDB" id="FungiDB:I7I53_08432"/>
<dbReference type="InterPro" id="IPR004413">
    <property type="entry name" value="GatB"/>
</dbReference>
<dbReference type="GO" id="GO:0005739">
    <property type="term" value="C:mitochondrion"/>
    <property type="evidence" value="ECO:0007669"/>
    <property type="project" value="UniProtKB-SubCell"/>
</dbReference>
<keyword evidence="5 7" id="KW-0648">Protein biosynthesis</keyword>
<dbReference type="EC" id="6.3.5.-" evidence="7"/>
<protein>
    <recommendedName>
        <fullName evidence="7">Glutamyl-tRNA(Gln) amidotransferase subunit B, mitochondrial</fullName>
        <shortName evidence="7">Glu-AdT subunit B</shortName>
        <ecNumber evidence="7">6.3.5.-</ecNumber>
    </recommendedName>
</protein>
<evidence type="ECO:0000259" key="9">
    <source>
        <dbReference type="SMART" id="SM00845"/>
    </source>
</evidence>
<dbReference type="HAMAP" id="MF_00121">
    <property type="entry name" value="GatB"/>
    <property type="match status" value="1"/>
</dbReference>
<dbReference type="SMART" id="SM00845">
    <property type="entry name" value="GatB_Yqey"/>
    <property type="match status" value="1"/>
</dbReference>
<keyword evidence="2 7" id="KW-0436">Ligase</keyword>
<dbReference type="EMBL" id="CP069103">
    <property type="protein sequence ID" value="QSS52704.1"/>
    <property type="molecule type" value="Genomic_DNA"/>
</dbReference>
<evidence type="ECO:0000256" key="7">
    <source>
        <dbReference type="HAMAP-Rule" id="MF_03147"/>
    </source>
</evidence>